<feature type="non-terminal residue" evidence="9">
    <location>
        <position position="176"/>
    </location>
</feature>
<keyword evidence="2 8" id="KW-0812">Transmembrane</keyword>
<reference evidence="9 10" key="1">
    <citation type="journal article" date="2023" name="bioRxiv">
        <title>Conserved and derived expression patterns and positive selection on dental genes reveal complex evolutionary context of ever-growing rodent molars.</title>
        <authorList>
            <person name="Calamari Z.T."/>
            <person name="Song A."/>
            <person name="Cohen E."/>
            <person name="Akter M."/>
            <person name="Roy R.D."/>
            <person name="Hallikas O."/>
            <person name="Christensen M.M."/>
            <person name="Li P."/>
            <person name="Marangoni P."/>
            <person name="Jernvall J."/>
            <person name="Klein O.D."/>
        </authorList>
    </citation>
    <scope>NUCLEOTIDE SEQUENCE [LARGE SCALE GENOMIC DNA]</scope>
    <source>
        <strain evidence="9">V071</strain>
    </source>
</reference>
<dbReference type="PANTHER" id="PTHR48002">
    <property type="entry name" value="OLFACTORY RECEPTOR"/>
    <property type="match status" value="1"/>
</dbReference>
<dbReference type="InterPro" id="IPR050427">
    <property type="entry name" value="Olfactory_Receptors"/>
</dbReference>
<evidence type="ECO:0000256" key="8">
    <source>
        <dbReference type="SAM" id="Phobius"/>
    </source>
</evidence>
<comment type="subcellular location">
    <subcellularLocation>
        <location evidence="1">Membrane</location>
        <topology evidence="1">Multi-pass membrane protein</topology>
    </subcellularLocation>
</comment>
<comment type="caution">
    <text evidence="9">The sequence shown here is derived from an EMBL/GenBank/DDBJ whole genome shotgun (WGS) entry which is preliminary data.</text>
</comment>
<feature type="non-terminal residue" evidence="9">
    <location>
        <position position="1"/>
    </location>
</feature>
<accession>A0AAW0HGQ3</accession>
<evidence type="ECO:0000256" key="6">
    <source>
        <dbReference type="ARBA" id="ARBA00023170"/>
    </source>
</evidence>
<keyword evidence="7" id="KW-0807">Transducer</keyword>
<dbReference type="EMBL" id="JBBHLL010000536">
    <property type="protein sequence ID" value="KAK7800776.1"/>
    <property type="molecule type" value="Genomic_DNA"/>
</dbReference>
<protein>
    <recommendedName>
        <fullName evidence="11">Olfactory receptor</fullName>
    </recommendedName>
</protein>
<keyword evidence="10" id="KW-1185">Reference proteome</keyword>
<feature type="transmembrane region" description="Helical" evidence="8">
    <location>
        <begin position="38"/>
        <end position="57"/>
    </location>
</feature>
<keyword evidence="6" id="KW-0675">Receptor</keyword>
<dbReference type="Proteomes" id="UP001488838">
    <property type="component" value="Unassembled WGS sequence"/>
</dbReference>
<evidence type="ECO:0000256" key="1">
    <source>
        <dbReference type="ARBA" id="ARBA00004141"/>
    </source>
</evidence>
<evidence type="ECO:0000256" key="7">
    <source>
        <dbReference type="ARBA" id="ARBA00023224"/>
    </source>
</evidence>
<evidence type="ECO:0008006" key="11">
    <source>
        <dbReference type="Google" id="ProtNLM"/>
    </source>
</evidence>
<evidence type="ECO:0000313" key="10">
    <source>
        <dbReference type="Proteomes" id="UP001488838"/>
    </source>
</evidence>
<dbReference type="GO" id="GO:0016020">
    <property type="term" value="C:membrane"/>
    <property type="evidence" value="ECO:0007669"/>
    <property type="project" value="UniProtKB-SubCell"/>
</dbReference>
<organism evidence="9 10">
    <name type="scientific">Myodes glareolus</name>
    <name type="common">Bank vole</name>
    <name type="synonym">Clethrionomys glareolus</name>
    <dbReference type="NCBI Taxonomy" id="447135"/>
    <lineage>
        <taxon>Eukaryota</taxon>
        <taxon>Metazoa</taxon>
        <taxon>Chordata</taxon>
        <taxon>Craniata</taxon>
        <taxon>Vertebrata</taxon>
        <taxon>Euteleostomi</taxon>
        <taxon>Mammalia</taxon>
        <taxon>Eutheria</taxon>
        <taxon>Euarchontoglires</taxon>
        <taxon>Glires</taxon>
        <taxon>Rodentia</taxon>
        <taxon>Myomorpha</taxon>
        <taxon>Muroidea</taxon>
        <taxon>Cricetidae</taxon>
        <taxon>Arvicolinae</taxon>
        <taxon>Myodes</taxon>
    </lineage>
</organism>
<evidence type="ECO:0000256" key="4">
    <source>
        <dbReference type="ARBA" id="ARBA00023040"/>
    </source>
</evidence>
<gene>
    <name evidence="9" type="ORF">U0070_021070</name>
</gene>
<sequence>SPEGQKILFVVFMVIYIVTMAGNLLIVVTAAVSPSFDVSMHFFLGYFSFMDAVYSTIKAISFQACMAQLFIRHLFGGAEILLLIVMIMTVQLPFVYNLLFFGPNVIDHFICHMYLLLKLVFRDTYIIGLTVVANDRAICVVIFMLLISVRKKVQSFVNLWILHHCGSLHLCSLYFY</sequence>
<dbReference type="GO" id="GO:0004930">
    <property type="term" value="F:G protein-coupled receptor activity"/>
    <property type="evidence" value="ECO:0007669"/>
    <property type="project" value="UniProtKB-KW"/>
</dbReference>
<evidence type="ECO:0000256" key="2">
    <source>
        <dbReference type="ARBA" id="ARBA00022692"/>
    </source>
</evidence>
<dbReference type="Gene3D" id="1.20.1070.10">
    <property type="entry name" value="Rhodopsin 7-helix transmembrane proteins"/>
    <property type="match status" value="1"/>
</dbReference>
<keyword evidence="3 8" id="KW-1133">Transmembrane helix</keyword>
<dbReference type="SUPFAM" id="SSF81321">
    <property type="entry name" value="Family A G protein-coupled receptor-like"/>
    <property type="match status" value="1"/>
</dbReference>
<name>A0AAW0HGQ3_MYOGA</name>
<dbReference type="AlphaFoldDB" id="A0AAW0HGQ3"/>
<evidence type="ECO:0000256" key="3">
    <source>
        <dbReference type="ARBA" id="ARBA00022989"/>
    </source>
</evidence>
<keyword evidence="4" id="KW-0297">G-protein coupled receptor</keyword>
<keyword evidence="5 8" id="KW-0472">Membrane</keyword>
<proteinExistence type="predicted"/>
<feature type="transmembrane region" description="Helical" evidence="8">
    <location>
        <begin position="69"/>
        <end position="88"/>
    </location>
</feature>
<evidence type="ECO:0000313" key="9">
    <source>
        <dbReference type="EMBL" id="KAK7800776.1"/>
    </source>
</evidence>
<evidence type="ECO:0000256" key="5">
    <source>
        <dbReference type="ARBA" id="ARBA00023136"/>
    </source>
</evidence>
<feature type="transmembrane region" description="Helical" evidence="8">
    <location>
        <begin position="124"/>
        <end position="149"/>
    </location>
</feature>
<feature type="transmembrane region" description="Helical" evidence="8">
    <location>
        <begin position="7"/>
        <end position="32"/>
    </location>
</feature>